<dbReference type="Gene3D" id="3.90.25.10">
    <property type="entry name" value="UDP-galactose 4-epimerase, domain 1"/>
    <property type="match status" value="1"/>
</dbReference>
<evidence type="ECO:0000256" key="3">
    <source>
        <dbReference type="ARBA" id="ARBA00023002"/>
    </source>
</evidence>
<gene>
    <name evidence="5" type="ORF">Apa02nite_091560</name>
</gene>
<proteinExistence type="inferred from homology"/>
<evidence type="ECO:0000259" key="4">
    <source>
        <dbReference type="Pfam" id="PF05368"/>
    </source>
</evidence>
<dbReference type="InterPro" id="IPR051164">
    <property type="entry name" value="NmrA-like_oxidored"/>
</dbReference>
<comment type="similarity">
    <text evidence="1">Belongs to the NmrA-type oxidoreductase family.</text>
</comment>
<evidence type="ECO:0000313" key="5">
    <source>
        <dbReference type="EMBL" id="GIE73048.1"/>
    </source>
</evidence>
<dbReference type="EMBL" id="BOMS01000163">
    <property type="protein sequence ID" value="GIE73048.1"/>
    <property type="molecule type" value="Genomic_DNA"/>
</dbReference>
<dbReference type="Pfam" id="PF05368">
    <property type="entry name" value="NmrA"/>
    <property type="match status" value="1"/>
</dbReference>
<evidence type="ECO:0000256" key="1">
    <source>
        <dbReference type="ARBA" id="ARBA00006328"/>
    </source>
</evidence>
<keyword evidence="6" id="KW-1185">Reference proteome</keyword>
<feature type="domain" description="NmrA-like" evidence="4">
    <location>
        <begin position="2"/>
        <end position="292"/>
    </location>
</feature>
<dbReference type="Gene3D" id="3.40.50.720">
    <property type="entry name" value="NAD(P)-binding Rossmann-like Domain"/>
    <property type="match status" value="1"/>
</dbReference>
<accession>A0ABQ4BQS8</accession>
<dbReference type="PANTHER" id="PTHR42748">
    <property type="entry name" value="NITROGEN METABOLITE REPRESSION PROTEIN NMRA FAMILY MEMBER"/>
    <property type="match status" value="1"/>
</dbReference>
<keyword evidence="3" id="KW-0560">Oxidoreductase</keyword>
<dbReference type="InterPro" id="IPR036291">
    <property type="entry name" value="NAD(P)-bd_dom_sf"/>
</dbReference>
<keyword evidence="2" id="KW-0521">NADP</keyword>
<organism evidence="5 6">
    <name type="scientific">Actinoplanes palleronii</name>
    <dbReference type="NCBI Taxonomy" id="113570"/>
    <lineage>
        <taxon>Bacteria</taxon>
        <taxon>Bacillati</taxon>
        <taxon>Actinomycetota</taxon>
        <taxon>Actinomycetes</taxon>
        <taxon>Micromonosporales</taxon>
        <taxon>Micromonosporaceae</taxon>
        <taxon>Actinoplanes</taxon>
    </lineage>
</organism>
<evidence type="ECO:0000256" key="2">
    <source>
        <dbReference type="ARBA" id="ARBA00022857"/>
    </source>
</evidence>
<name>A0ABQ4BQS8_9ACTN</name>
<dbReference type="InterPro" id="IPR008030">
    <property type="entry name" value="NmrA-like"/>
</dbReference>
<reference evidence="5 6" key="1">
    <citation type="submission" date="2021-01" db="EMBL/GenBank/DDBJ databases">
        <title>Whole genome shotgun sequence of Actinoplanes palleronii NBRC 14916.</title>
        <authorList>
            <person name="Komaki H."/>
            <person name="Tamura T."/>
        </authorList>
    </citation>
    <scope>NUCLEOTIDE SEQUENCE [LARGE SCALE GENOMIC DNA]</scope>
    <source>
        <strain evidence="5 6">NBRC 14916</strain>
    </source>
</reference>
<protein>
    <recommendedName>
        <fullName evidence="4">NmrA-like domain-containing protein</fullName>
    </recommendedName>
</protein>
<dbReference type="Proteomes" id="UP000624709">
    <property type="component" value="Unassembled WGS sequence"/>
</dbReference>
<sequence length="304" mass="33375">MGSSVVRRLLATSDDLLVVPTRDPASPRAARLAELGAGRVTLVSGALDAAAMRGVDRVFANTNFFAAADVLTEYRQGVDLLEAARAAGVDRFIWSSLDAAATLTGGTIPVPHYDAKAAVAAHINLMRAHEMMRQDEDGWYTEHVSVLVTAPYFENLYLLAPQEGPLPDGRDGLLFSLALGDGTWPLIALDDIAWFVSHMFDSWQGWGERDLAVVGDSLTGQQIASVFERVTGVPSAYQPLPLTTLRDAIPGIGHDFAAMFRFFQSRNIAVCDRDIEALRKLHPQLLTWDAWLRATNWDGRQKNW</sequence>
<dbReference type="PANTHER" id="PTHR42748:SF30">
    <property type="entry name" value="NMRA-LIKE DOMAIN-CONTAINING PROTEIN"/>
    <property type="match status" value="1"/>
</dbReference>
<comment type="caution">
    <text evidence="5">The sequence shown here is derived from an EMBL/GenBank/DDBJ whole genome shotgun (WGS) entry which is preliminary data.</text>
</comment>
<evidence type="ECO:0000313" key="6">
    <source>
        <dbReference type="Proteomes" id="UP000624709"/>
    </source>
</evidence>
<dbReference type="SUPFAM" id="SSF51735">
    <property type="entry name" value="NAD(P)-binding Rossmann-fold domains"/>
    <property type="match status" value="1"/>
</dbReference>